<evidence type="ECO:0000256" key="2">
    <source>
        <dbReference type="RuleBase" id="RU000363"/>
    </source>
</evidence>
<protein>
    <submittedName>
        <fullName evidence="3">SDR family oxidoreductase</fullName>
    </submittedName>
</protein>
<sequence length="226" mass="24820">MYKTILVTGATSGIGLALTHELCNKGFTVLASGRNLAQLNKLQLETSCFTFQADLSDPTQVIDLYNYAERELNGVDVLINNAGMNSRKCGIDEFTLEEFDQQYAINLRAPALLCREALNAMKPRGYGYIINVSSTVAKRANETMSVYTAMKQGLSGFSGILMKEAQTHGIKVSTLFPGGTDTNFREATRPDYMQPSSVATTITTLLSLPQDVIVHEMTFRPSVELE</sequence>
<dbReference type="PRINTS" id="PR00080">
    <property type="entry name" value="SDRFAMILY"/>
</dbReference>
<dbReference type="SUPFAM" id="SSF51735">
    <property type="entry name" value="NAD(P)-binding Rossmann-fold domains"/>
    <property type="match status" value="1"/>
</dbReference>
<dbReference type="InterPro" id="IPR050259">
    <property type="entry name" value="SDR"/>
</dbReference>
<dbReference type="AlphaFoldDB" id="A0A420EGY4"/>
<dbReference type="EMBL" id="RAQO01000004">
    <property type="protein sequence ID" value="RKF19981.1"/>
    <property type="molecule type" value="Genomic_DNA"/>
</dbReference>
<organism evidence="3 4">
    <name type="scientific">Alginatibacterium sediminis</name>
    <dbReference type="NCBI Taxonomy" id="2164068"/>
    <lineage>
        <taxon>Bacteria</taxon>
        <taxon>Pseudomonadati</taxon>
        <taxon>Pseudomonadota</taxon>
        <taxon>Gammaproteobacteria</taxon>
        <taxon>Alteromonadales</taxon>
        <taxon>Alteromonadaceae</taxon>
        <taxon>Alginatibacterium</taxon>
    </lineage>
</organism>
<dbReference type="PANTHER" id="PTHR42879">
    <property type="entry name" value="3-OXOACYL-(ACYL-CARRIER-PROTEIN) REDUCTASE"/>
    <property type="match status" value="1"/>
</dbReference>
<comment type="similarity">
    <text evidence="1 2">Belongs to the short-chain dehydrogenases/reductases (SDR) family.</text>
</comment>
<dbReference type="OrthoDB" id="9808814at2"/>
<proteinExistence type="inferred from homology"/>
<dbReference type="Pfam" id="PF00106">
    <property type="entry name" value="adh_short"/>
    <property type="match status" value="1"/>
</dbReference>
<dbReference type="PRINTS" id="PR00081">
    <property type="entry name" value="GDHRDH"/>
</dbReference>
<comment type="caution">
    <text evidence="3">The sequence shown here is derived from an EMBL/GenBank/DDBJ whole genome shotgun (WGS) entry which is preliminary data.</text>
</comment>
<accession>A0A420EGY4</accession>
<evidence type="ECO:0000256" key="1">
    <source>
        <dbReference type="ARBA" id="ARBA00006484"/>
    </source>
</evidence>
<dbReference type="InterPro" id="IPR036291">
    <property type="entry name" value="NAD(P)-bd_dom_sf"/>
</dbReference>
<dbReference type="RefSeq" id="WP_120353985.1">
    <property type="nucleotide sequence ID" value="NZ_RAQO01000004.1"/>
</dbReference>
<gene>
    <name evidence="3" type="ORF">DBZ36_05890</name>
</gene>
<dbReference type="Gene3D" id="3.40.50.720">
    <property type="entry name" value="NAD(P)-binding Rossmann-like Domain"/>
    <property type="match status" value="1"/>
</dbReference>
<dbReference type="CDD" id="cd05233">
    <property type="entry name" value="SDR_c"/>
    <property type="match status" value="1"/>
</dbReference>
<evidence type="ECO:0000313" key="3">
    <source>
        <dbReference type="EMBL" id="RKF19981.1"/>
    </source>
</evidence>
<name>A0A420EGY4_9ALTE</name>
<keyword evidence="4" id="KW-1185">Reference proteome</keyword>
<dbReference type="Proteomes" id="UP000286482">
    <property type="component" value="Unassembled WGS sequence"/>
</dbReference>
<evidence type="ECO:0000313" key="4">
    <source>
        <dbReference type="Proteomes" id="UP000286482"/>
    </source>
</evidence>
<reference evidence="3 4" key="1">
    <citation type="submission" date="2018-09" db="EMBL/GenBank/DDBJ databases">
        <authorList>
            <person name="Wang Z."/>
        </authorList>
    </citation>
    <scope>NUCLEOTIDE SEQUENCE [LARGE SCALE GENOMIC DNA]</scope>
    <source>
        <strain evidence="3 4">ALS 81</strain>
    </source>
</reference>
<dbReference type="InterPro" id="IPR002347">
    <property type="entry name" value="SDR_fam"/>
</dbReference>
<dbReference type="PANTHER" id="PTHR42879:SF2">
    <property type="entry name" value="3-OXOACYL-[ACYL-CARRIER-PROTEIN] REDUCTASE FABG"/>
    <property type="match status" value="1"/>
</dbReference>